<sequence length="299" mass="32410">MGHGNWSARDWEAYAAGSIHGRSRRELFGALGMDKAFDPARVVQRESRDSAQNPEATPIIIGVDVTGSMGMLAEELVVRGLNETFTALMDRRPVSDPHVMAMAIGDAYCDRAPLQVTQFEADLRIVEQLRQLWLEGGGGGNDGESYCLAHAFAGLKTVHDAQERRGRKGFLFTVGDEPVLDGIERDQLARVLGLDARRGISGREAVRLASAGYEVFHIIVDGSYAARNMGKVRASWEAILPERVIHLKDPTRLAQTIVATIEAASGRPRRSAGGLAALLPEPLRRFAEGGPGGRGWGSE</sequence>
<dbReference type="EMBL" id="JBHLTM010000026">
    <property type="protein sequence ID" value="MFC0684190.1"/>
    <property type="molecule type" value="Genomic_DNA"/>
</dbReference>
<protein>
    <recommendedName>
        <fullName evidence="3">VWA domain-containing protein</fullName>
    </recommendedName>
</protein>
<dbReference type="Proteomes" id="UP001589858">
    <property type="component" value="Unassembled WGS sequence"/>
</dbReference>
<evidence type="ECO:0008006" key="3">
    <source>
        <dbReference type="Google" id="ProtNLM"/>
    </source>
</evidence>
<comment type="caution">
    <text evidence="1">The sequence shown here is derived from an EMBL/GenBank/DDBJ whole genome shotgun (WGS) entry which is preliminary data.</text>
</comment>
<organism evidence="1 2">
    <name type="scientific">Novosphingobium clariflavum</name>
    <dbReference type="NCBI Taxonomy" id="2029884"/>
    <lineage>
        <taxon>Bacteria</taxon>
        <taxon>Pseudomonadati</taxon>
        <taxon>Pseudomonadota</taxon>
        <taxon>Alphaproteobacteria</taxon>
        <taxon>Sphingomonadales</taxon>
        <taxon>Sphingomonadaceae</taxon>
        <taxon>Novosphingobium</taxon>
    </lineage>
</organism>
<evidence type="ECO:0000313" key="1">
    <source>
        <dbReference type="EMBL" id="MFC0684190.1"/>
    </source>
</evidence>
<reference evidence="1 2" key="1">
    <citation type="submission" date="2024-09" db="EMBL/GenBank/DDBJ databases">
        <authorList>
            <person name="Sun Q."/>
            <person name="Mori K."/>
        </authorList>
    </citation>
    <scope>NUCLEOTIDE SEQUENCE [LARGE SCALE GENOMIC DNA]</scope>
    <source>
        <strain evidence="1 2">CICC 11035S</strain>
    </source>
</reference>
<gene>
    <name evidence="1" type="ORF">ACFFF8_06255</name>
</gene>
<evidence type="ECO:0000313" key="2">
    <source>
        <dbReference type="Proteomes" id="UP001589858"/>
    </source>
</evidence>
<name>A0ABV6S4P9_9SPHN</name>
<keyword evidence="2" id="KW-1185">Reference proteome</keyword>
<proteinExistence type="predicted"/>
<dbReference type="RefSeq" id="WP_267218202.1">
    <property type="nucleotide sequence ID" value="NZ_JAPCWC010000001.1"/>
</dbReference>
<accession>A0ABV6S4P9</accession>